<reference evidence="1 2" key="1">
    <citation type="journal article" date="2016" name="Front. Microbiol.">
        <title>Genomic Resource of Rice Seed Associated Bacteria.</title>
        <authorList>
            <person name="Midha S."/>
            <person name="Bansal K."/>
            <person name="Sharma S."/>
            <person name="Kumar N."/>
            <person name="Patil P.P."/>
            <person name="Chaudhry V."/>
            <person name="Patil P.B."/>
        </authorList>
    </citation>
    <scope>NUCLEOTIDE SEQUENCE [LARGE SCALE GENOMIC DNA]</scope>
    <source>
        <strain evidence="1 2">SA3</strain>
    </source>
</reference>
<dbReference type="InterPro" id="IPR009078">
    <property type="entry name" value="Ferritin-like_SF"/>
</dbReference>
<dbReference type="RefSeq" id="WP_058776506.1">
    <property type="nucleotide sequence ID" value="NZ_JANFVT010000001.1"/>
</dbReference>
<dbReference type="SUPFAM" id="SSF47240">
    <property type="entry name" value="Ferritin-like"/>
    <property type="match status" value="1"/>
</dbReference>
<dbReference type="Pfam" id="PF05974">
    <property type="entry name" value="DUF892"/>
    <property type="match status" value="1"/>
</dbReference>
<evidence type="ECO:0000313" key="1">
    <source>
        <dbReference type="EMBL" id="KTS68253.1"/>
    </source>
</evidence>
<name>A0A8E1S0M2_9GAMM</name>
<evidence type="ECO:0000313" key="2">
    <source>
        <dbReference type="Proteomes" id="UP000071979"/>
    </source>
</evidence>
<gene>
    <name evidence="1" type="ORF">SA3R_09035</name>
</gene>
<sequence>MTTTSALSHYHDWLRDAHAMEKQAETMLEQMAKRLENYPQLRARIEQHIEETRQQQSMLESILDRHGISHSSVKDVMGKMAAMGQAFGGTFAEDEVVKGAISGYVFENAEIGSYTSLISAATRAGDQESVAILKQICEQEIAMADWMLTHMPELTDQFLLRSEDPDAKAKR</sequence>
<dbReference type="AlphaFoldDB" id="A0A8E1S0M2"/>
<evidence type="ECO:0008006" key="3">
    <source>
        <dbReference type="Google" id="ProtNLM"/>
    </source>
</evidence>
<organism evidence="1 2">
    <name type="scientific">Pantoea dispersa</name>
    <dbReference type="NCBI Taxonomy" id="59814"/>
    <lineage>
        <taxon>Bacteria</taxon>
        <taxon>Pseudomonadati</taxon>
        <taxon>Pseudomonadota</taxon>
        <taxon>Gammaproteobacteria</taxon>
        <taxon>Enterobacterales</taxon>
        <taxon>Erwiniaceae</taxon>
        <taxon>Pantoea</taxon>
    </lineage>
</organism>
<dbReference type="InterPro" id="IPR012347">
    <property type="entry name" value="Ferritin-like"/>
</dbReference>
<dbReference type="Proteomes" id="UP000071979">
    <property type="component" value="Unassembled WGS sequence"/>
</dbReference>
<comment type="caution">
    <text evidence="1">The sequence shown here is derived from an EMBL/GenBank/DDBJ whole genome shotgun (WGS) entry which is preliminary data.</text>
</comment>
<accession>A0A8E1S0M2</accession>
<dbReference type="EMBL" id="LDSE01000017">
    <property type="protein sequence ID" value="KTS68253.1"/>
    <property type="molecule type" value="Genomic_DNA"/>
</dbReference>
<protein>
    <recommendedName>
        <fullName evidence="3">Ferritin-like domain-containing protein</fullName>
    </recommendedName>
</protein>
<dbReference type="Gene3D" id="1.20.1260.10">
    <property type="match status" value="1"/>
</dbReference>
<proteinExistence type="predicted"/>
<dbReference type="InterPro" id="IPR010287">
    <property type="entry name" value="DUF892_YciF-like"/>
</dbReference>